<evidence type="ECO:0000256" key="2">
    <source>
        <dbReference type="ARBA" id="ARBA00008707"/>
    </source>
</evidence>
<keyword evidence="4 7" id="KW-1133">Transmembrane helix</keyword>
<dbReference type="GO" id="GO:0005737">
    <property type="term" value="C:cytoplasm"/>
    <property type="evidence" value="ECO:0007669"/>
    <property type="project" value="UniProtKB-ARBA"/>
</dbReference>
<evidence type="ECO:0008006" key="10">
    <source>
        <dbReference type="Google" id="ProtNLM"/>
    </source>
</evidence>
<name>A0A7J7CB22_TRIWF</name>
<dbReference type="GO" id="GO:0016020">
    <property type="term" value="C:membrane"/>
    <property type="evidence" value="ECO:0007669"/>
    <property type="project" value="UniProtKB-SubCell"/>
</dbReference>
<dbReference type="Proteomes" id="UP000593562">
    <property type="component" value="Unassembled WGS sequence"/>
</dbReference>
<evidence type="ECO:0000313" key="8">
    <source>
        <dbReference type="EMBL" id="KAF5731374.1"/>
    </source>
</evidence>
<dbReference type="GO" id="GO:0010256">
    <property type="term" value="P:endomembrane system organization"/>
    <property type="evidence" value="ECO:0007669"/>
    <property type="project" value="TreeGrafter"/>
</dbReference>
<evidence type="ECO:0000256" key="7">
    <source>
        <dbReference type="SAM" id="Phobius"/>
    </source>
</evidence>
<feature type="transmembrane region" description="Helical" evidence="7">
    <location>
        <begin position="139"/>
        <end position="158"/>
    </location>
</feature>
<keyword evidence="3 7" id="KW-0812">Transmembrane</keyword>
<evidence type="ECO:0000256" key="5">
    <source>
        <dbReference type="ARBA" id="ARBA00023136"/>
    </source>
</evidence>
<feature type="transmembrane region" description="Helical" evidence="7">
    <location>
        <begin position="178"/>
        <end position="196"/>
    </location>
</feature>
<gene>
    <name evidence="8" type="ORF">HS088_TW18G00051</name>
</gene>
<feature type="compositionally biased region" description="Basic residues" evidence="6">
    <location>
        <begin position="25"/>
        <end position="36"/>
    </location>
</feature>
<dbReference type="AlphaFoldDB" id="A0A7J7CB22"/>
<feature type="region of interest" description="Disordered" evidence="6">
    <location>
        <begin position="1"/>
        <end position="36"/>
    </location>
</feature>
<evidence type="ECO:0000256" key="1">
    <source>
        <dbReference type="ARBA" id="ARBA00004141"/>
    </source>
</evidence>
<organism evidence="8 9">
    <name type="scientific">Tripterygium wilfordii</name>
    <name type="common">Thunder God vine</name>
    <dbReference type="NCBI Taxonomy" id="458696"/>
    <lineage>
        <taxon>Eukaryota</taxon>
        <taxon>Viridiplantae</taxon>
        <taxon>Streptophyta</taxon>
        <taxon>Embryophyta</taxon>
        <taxon>Tracheophyta</taxon>
        <taxon>Spermatophyta</taxon>
        <taxon>Magnoliopsida</taxon>
        <taxon>eudicotyledons</taxon>
        <taxon>Gunneridae</taxon>
        <taxon>Pentapetalae</taxon>
        <taxon>rosids</taxon>
        <taxon>fabids</taxon>
        <taxon>Celastrales</taxon>
        <taxon>Celastraceae</taxon>
        <taxon>Tripterygium</taxon>
    </lineage>
</organism>
<dbReference type="EMBL" id="JAAARO010000018">
    <property type="protein sequence ID" value="KAF5731374.1"/>
    <property type="molecule type" value="Genomic_DNA"/>
</dbReference>
<dbReference type="Pfam" id="PF05078">
    <property type="entry name" value="DUF679"/>
    <property type="match status" value="1"/>
</dbReference>
<accession>A0A7J7CB22</accession>
<sequence>MDIKIEDETAQQQQPLLEDKNTKPPPKKPKTPTQKAVRKTFKGTTQLSKLLPTGSVLTFQILSPVLTHQGHCPTTTSQSLTLALLALSGLACFLLCFTDSCRDENGKIRHGVATFKGLWVLDGSVKLSEEEAEKYKLRFIDFFHAVLSLLVFFAVALFDKNIVKCFCPTPSEETKELIVGLPFWIGVVCSILFVAFPTKRHGIGSPLSRK</sequence>
<comment type="subcellular location">
    <subcellularLocation>
        <location evidence="1">Membrane</location>
        <topology evidence="1">Multi-pass membrane protein</topology>
    </subcellularLocation>
</comment>
<keyword evidence="9" id="KW-1185">Reference proteome</keyword>
<comment type="caution">
    <text evidence="8">The sequence shown here is derived from an EMBL/GenBank/DDBJ whole genome shotgun (WGS) entry which is preliminary data.</text>
</comment>
<comment type="similarity">
    <text evidence="2">Belongs to the plant DMP1 protein family.</text>
</comment>
<dbReference type="OrthoDB" id="525686at2759"/>
<dbReference type="PANTHER" id="PTHR31621:SF6">
    <property type="entry name" value="PROTEIN DMP7"/>
    <property type="match status" value="1"/>
</dbReference>
<reference evidence="8 9" key="1">
    <citation type="journal article" date="2020" name="Nat. Commun.">
        <title>Genome of Tripterygium wilfordii and identification of cytochrome P450 involved in triptolide biosynthesis.</title>
        <authorList>
            <person name="Tu L."/>
            <person name="Su P."/>
            <person name="Zhang Z."/>
            <person name="Gao L."/>
            <person name="Wang J."/>
            <person name="Hu T."/>
            <person name="Zhou J."/>
            <person name="Zhang Y."/>
            <person name="Zhao Y."/>
            <person name="Liu Y."/>
            <person name="Song Y."/>
            <person name="Tong Y."/>
            <person name="Lu Y."/>
            <person name="Yang J."/>
            <person name="Xu C."/>
            <person name="Jia M."/>
            <person name="Peters R.J."/>
            <person name="Huang L."/>
            <person name="Gao W."/>
        </authorList>
    </citation>
    <scope>NUCLEOTIDE SEQUENCE [LARGE SCALE GENOMIC DNA]</scope>
    <source>
        <strain evidence="9">cv. XIE 37</strain>
        <tissue evidence="8">Leaf</tissue>
    </source>
</reference>
<dbReference type="InterPro" id="IPR007770">
    <property type="entry name" value="DMP"/>
</dbReference>
<dbReference type="InParanoid" id="A0A7J7CB22"/>
<dbReference type="PANTHER" id="PTHR31621">
    <property type="entry name" value="PROTEIN DMP3"/>
    <property type="match status" value="1"/>
</dbReference>
<evidence type="ECO:0000256" key="3">
    <source>
        <dbReference type="ARBA" id="ARBA00022692"/>
    </source>
</evidence>
<evidence type="ECO:0000256" key="6">
    <source>
        <dbReference type="SAM" id="MobiDB-lite"/>
    </source>
</evidence>
<evidence type="ECO:0000256" key="4">
    <source>
        <dbReference type="ARBA" id="ARBA00022989"/>
    </source>
</evidence>
<evidence type="ECO:0000313" key="9">
    <source>
        <dbReference type="Proteomes" id="UP000593562"/>
    </source>
</evidence>
<keyword evidence="5 7" id="KW-0472">Membrane</keyword>
<proteinExistence type="inferred from homology"/>
<protein>
    <recommendedName>
        <fullName evidence="10">Transmembrane protein</fullName>
    </recommendedName>
</protein>